<feature type="compositionally biased region" description="Pro residues" evidence="1">
    <location>
        <begin position="39"/>
        <end position="54"/>
    </location>
</feature>
<evidence type="ECO:0000256" key="1">
    <source>
        <dbReference type="SAM" id="MobiDB-lite"/>
    </source>
</evidence>
<accession>A0A2S0I9Q9</accession>
<evidence type="ECO:0000256" key="2">
    <source>
        <dbReference type="SAM" id="SignalP"/>
    </source>
</evidence>
<name>A0A2S0I9Q9_9BURK</name>
<dbReference type="EMBL" id="CP023270">
    <property type="protein sequence ID" value="AVJ28780.1"/>
    <property type="molecule type" value="Genomic_DNA"/>
</dbReference>
<dbReference type="SUPFAM" id="SSF89550">
    <property type="entry name" value="PHP domain-like"/>
    <property type="match status" value="1"/>
</dbReference>
<keyword evidence="2" id="KW-0732">Signal</keyword>
<evidence type="ECO:0000313" key="3">
    <source>
        <dbReference type="EMBL" id="AVJ28780.1"/>
    </source>
</evidence>
<reference evidence="3 4" key="1">
    <citation type="submission" date="2017-09" db="EMBL/GenBank/DDBJ databases">
        <title>Genomic, metabolic, and phenotypic characteristics of bacterial isolates from the natural microbiome of the model nematode Caenorhabditis elegans.</title>
        <authorList>
            <person name="Zimmermann J."/>
            <person name="Obeng N."/>
            <person name="Yang W."/>
            <person name="Obeng O."/>
            <person name="Kissoyan K."/>
            <person name="Pees B."/>
            <person name="Dirksen P."/>
            <person name="Hoppner M."/>
            <person name="Franke A."/>
            <person name="Rosenstiel P."/>
            <person name="Leippe M."/>
            <person name="Dierking K."/>
            <person name="Kaleta C."/>
            <person name="Schulenburg H."/>
        </authorList>
    </citation>
    <scope>NUCLEOTIDE SEQUENCE [LARGE SCALE GENOMIC DNA]</scope>
    <source>
        <strain evidence="3 4">MYb73</strain>
    </source>
</reference>
<feature type="region of interest" description="Disordered" evidence="1">
    <location>
        <begin position="30"/>
        <end position="61"/>
    </location>
</feature>
<dbReference type="OrthoDB" id="9997at2"/>
<gene>
    <name evidence="3" type="ORF">CLM73_17610</name>
</gene>
<dbReference type="RefSeq" id="WP_105239540.1">
    <property type="nucleotide sequence ID" value="NZ_CP023270.1"/>
</dbReference>
<dbReference type="Gene3D" id="3.20.20.140">
    <property type="entry name" value="Metal-dependent hydrolases"/>
    <property type="match status" value="1"/>
</dbReference>
<protein>
    <submittedName>
        <fullName evidence="3">S-layer protein</fullName>
    </submittedName>
</protein>
<dbReference type="AlphaFoldDB" id="A0A2S0I9Q9"/>
<dbReference type="InterPro" id="IPR016195">
    <property type="entry name" value="Pol/histidinol_Pase-like"/>
</dbReference>
<dbReference type="Proteomes" id="UP000239477">
    <property type="component" value="Chromosome"/>
</dbReference>
<sequence length="554" mass="60724">MQFEVSRLRRAIMPLSLACVTLLSACGGSDDDDEAAAPAPTPPVVTDPTPPAEQPKPVETGAWSTGDLHVHTFQSDDAQVSLESALDQAFDRYKLDWAAISNHLRLSGRDHTGVNLPGGSIPFSQGMAQYEVPYIKQAQAAGRYAGKIIFSSFEWDMPTHDHVNIGIGYNDPQSPKSLEAVAEFEYLFTNRDPNLFDPLLVSRLSGETRAYTTHADSLAALKWLRDKYPDSYMLLNHPSRYAGKYTIAQLREMNDLAPSVFFAIEGMVGNQMEPDRGGYATAYTDAFLPNRTYGGADYLVAHLGGTWDALLGEGRRIWNVADSDYHFRTASGLYSSGYAPGEYSKTHVWKDGDDMAAVVAGLKSGRMFGVFGDLIDALDFQAKGAAGAVHMGGELQAAKGEKVEVTIRFRSPERNNYEYPIESGNPTYVKPTVNHVDLIVGDVTERAKSGTPEYDVDTNPSTRVLARFTKADWKVDEDGYNVITTTITADKSQYLRLRGTNLGVDVAGETAAGEPLPDAKVDFADNAARFNAINARNYNDLWFYSNPVFVTVAK</sequence>
<feature type="chain" id="PRO_5015739576" evidence="2">
    <location>
        <begin position="26"/>
        <end position="554"/>
    </location>
</feature>
<organism evidence="3 4">
    <name type="scientific">Achromobacter spanius</name>
    <dbReference type="NCBI Taxonomy" id="217203"/>
    <lineage>
        <taxon>Bacteria</taxon>
        <taxon>Pseudomonadati</taxon>
        <taxon>Pseudomonadota</taxon>
        <taxon>Betaproteobacteria</taxon>
        <taxon>Burkholderiales</taxon>
        <taxon>Alcaligenaceae</taxon>
        <taxon>Achromobacter</taxon>
    </lineage>
</organism>
<dbReference type="PROSITE" id="PS51257">
    <property type="entry name" value="PROKAR_LIPOPROTEIN"/>
    <property type="match status" value="1"/>
</dbReference>
<feature type="signal peptide" evidence="2">
    <location>
        <begin position="1"/>
        <end position="25"/>
    </location>
</feature>
<proteinExistence type="predicted"/>
<evidence type="ECO:0000313" key="4">
    <source>
        <dbReference type="Proteomes" id="UP000239477"/>
    </source>
</evidence>
<keyword evidence="4" id="KW-1185">Reference proteome</keyword>